<evidence type="ECO:0000313" key="4">
    <source>
        <dbReference type="Proteomes" id="UP000076154"/>
    </source>
</evidence>
<dbReference type="Proteomes" id="UP000076154">
    <property type="component" value="Unassembled WGS sequence"/>
</dbReference>
<dbReference type="InterPro" id="IPR051681">
    <property type="entry name" value="Ser/Thr_Kinases-Pseudokinases"/>
</dbReference>
<dbReference type="AlphaFoldDB" id="A0A369K910"/>
<keyword evidence="3" id="KW-0808">Transferase</keyword>
<gene>
    <name evidence="3" type="primary">drkC</name>
    <name evidence="3" type="ORF">Hypma_000054</name>
</gene>
<evidence type="ECO:0000259" key="2">
    <source>
        <dbReference type="PROSITE" id="PS50011"/>
    </source>
</evidence>
<dbReference type="SMART" id="SM00220">
    <property type="entry name" value="S_TKc"/>
    <property type="match status" value="1"/>
</dbReference>
<feature type="domain" description="Protein kinase" evidence="2">
    <location>
        <begin position="109"/>
        <end position="400"/>
    </location>
</feature>
<keyword evidence="3" id="KW-0418">Kinase</keyword>
<dbReference type="InterPro" id="IPR000719">
    <property type="entry name" value="Prot_kinase_dom"/>
</dbReference>
<evidence type="ECO:0000313" key="3">
    <source>
        <dbReference type="EMBL" id="RDB31079.1"/>
    </source>
</evidence>
<dbReference type="PROSITE" id="PS50011">
    <property type="entry name" value="PROTEIN_KINASE_DOM"/>
    <property type="match status" value="1"/>
</dbReference>
<dbReference type="PANTHER" id="PTHR44329">
    <property type="entry name" value="SERINE/THREONINE-PROTEIN KINASE TNNI3K-RELATED"/>
    <property type="match status" value="1"/>
</dbReference>
<dbReference type="InterPro" id="IPR008271">
    <property type="entry name" value="Ser/Thr_kinase_AS"/>
</dbReference>
<feature type="region of interest" description="Disordered" evidence="1">
    <location>
        <begin position="42"/>
        <end position="67"/>
    </location>
</feature>
<proteinExistence type="predicted"/>
<evidence type="ECO:0000256" key="1">
    <source>
        <dbReference type="SAM" id="MobiDB-lite"/>
    </source>
</evidence>
<name>A0A369K910_HYPMA</name>
<keyword evidence="4" id="KW-1185">Reference proteome</keyword>
<reference evidence="3" key="1">
    <citation type="submission" date="2018-04" db="EMBL/GenBank/DDBJ databases">
        <title>Whole genome sequencing of Hypsizygus marmoreus.</title>
        <authorList>
            <person name="Choi I.-G."/>
            <person name="Min B."/>
            <person name="Kim J.-G."/>
            <person name="Kim S."/>
            <person name="Oh Y.-L."/>
            <person name="Kong W.-S."/>
            <person name="Park H."/>
            <person name="Jeong J."/>
            <person name="Song E.-S."/>
        </authorList>
    </citation>
    <scope>NUCLEOTIDE SEQUENCE [LARGE SCALE GENOMIC DNA]</scope>
    <source>
        <strain evidence="3">51987-8</strain>
    </source>
</reference>
<protein>
    <submittedName>
        <fullName evidence="3">Serine/threonine-protein kinase drkC</fullName>
    </submittedName>
</protein>
<comment type="caution">
    <text evidence="3">The sequence shown here is derived from an EMBL/GenBank/DDBJ whole genome shotgun (WGS) entry which is preliminary data.</text>
</comment>
<feature type="compositionally biased region" description="Polar residues" evidence="1">
    <location>
        <begin position="56"/>
        <end position="66"/>
    </location>
</feature>
<dbReference type="EMBL" id="LUEZ02000001">
    <property type="protein sequence ID" value="RDB31079.1"/>
    <property type="molecule type" value="Genomic_DNA"/>
</dbReference>
<dbReference type="GO" id="GO:0004674">
    <property type="term" value="F:protein serine/threonine kinase activity"/>
    <property type="evidence" value="ECO:0007669"/>
    <property type="project" value="TreeGrafter"/>
</dbReference>
<dbReference type="Pfam" id="PF07714">
    <property type="entry name" value="PK_Tyr_Ser-Thr"/>
    <property type="match status" value="1"/>
</dbReference>
<dbReference type="OrthoDB" id="4062651at2759"/>
<sequence length="400" mass="44362">MPSAFDHRPDSFHLDMDSRENVSLPVRELEARLHDHVQFSKNRQVTSTMEAPPTVASPSGMSSKPTPHTLPHLSIPSDIHRNEGITPDTPASLSSPITGVVDLTKSVKTLNSSPATTGGFSDIYRGEWTRTSSGNDNPGTKGEAVLVAIKLLRVLTVHDEDYSKARRRLNREVYIWHRLEHPNIVKLFGTSYHMCGRPSMVMRWYQNGSASDYLSERVDADINRMALVLDVAQGLKYLHTLTPPIVHGDLKGNNVLITDDGRAALSDFGLSQVIEDLLEGPTGFTPSNPQVGPPRWQAPELLEDDALQPGLETDVWSFGCTAYELLTGNLPYHYRLRDAMVIREIQHRIKPPGPGGLVIDGSDGTIEDLLENFCWSFEANYRLDMTELVSALINICAYSP</sequence>
<dbReference type="SUPFAM" id="SSF56112">
    <property type="entry name" value="Protein kinase-like (PK-like)"/>
    <property type="match status" value="1"/>
</dbReference>
<dbReference type="InterPro" id="IPR011009">
    <property type="entry name" value="Kinase-like_dom_sf"/>
</dbReference>
<accession>A0A369K910</accession>
<organism evidence="3 4">
    <name type="scientific">Hypsizygus marmoreus</name>
    <name type="common">White beech mushroom</name>
    <name type="synonym">Agaricus marmoreus</name>
    <dbReference type="NCBI Taxonomy" id="39966"/>
    <lineage>
        <taxon>Eukaryota</taxon>
        <taxon>Fungi</taxon>
        <taxon>Dikarya</taxon>
        <taxon>Basidiomycota</taxon>
        <taxon>Agaricomycotina</taxon>
        <taxon>Agaricomycetes</taxon>
        <taxon>Agaricomycetidae</taxon>
        <taxon>Agaricales</taxon>
        <taxon>Tricholomatineae</taxon>
        <taxon>Lyophyllaceae</taxon>
        <taxon>Hypsizygus</taxon>
    </lineage>
</organism>
<dbReference type="GO" id="GO:0005524">
    <property type="term" value="F:ATP binding"/>
    <property type="evidence" value="ECO:0007669"/>
    <property type="project" value="InterPro"/>
</dbReference>
<dbReference type="PROSITE" id="PS00108">
    <property type="entry name" value="PROTEIN_KINASE_ST"/>
    <property type="match status" value="1"/>
</dbReference>
<dbReference type="STRING" id="39966.A0A369K910"/>
<dbReference type="Gene3D" id="1.10.510.10">
    <property type="entry name" value="Transferase(Phosphotransferase) domain 1"/>
    <property type="match status" value="1"/>
</dbReference>
<dbReference type="InterPro" id="IPR001245">
    <property type="entry name" value="Ser-Thr/Tyr_kinase_cat_dom"/>
</dbReference>
<dbReference type="InParanoid" id="A0A369K910"/>